<gene>
    <name evidence="3" type="ORF">B0H15DRAFT_940070</name>
</gene>
<dbReference type="Pfam" id="PF18803">
    <property type="entry name" value="CxC2"/>
    <property type="match status" value="1"/>
</dbReference>
<protein>
    <recommendedName>
        <fullName evidence="2">CxC2-like cysteine cluster KDZ transposase-associated domain-containing protein</fullName>
    </recommendedName>
</protein>
<dbReference type="CDD" id="cd19757">
    <property type="entry name" value="Bbox1"/>
    <property type="match status" value="1"/>
</dbReference>
<feature type="compositionally biased region" description="Basic and acidic residues" evidence="1">
    <location>
        <begin position="580"/>
        <end position="593"/>
    </location>
</feature>
<dbReference type="EMBL" id="JARJCN010000039">
    <property type="protein sequence ID" value="KAJ7083948.1"/>
    <property type="molecule type" value="Genomic_DNA"/>
</dbReference>
<dbReference type="Pfam" id="PF18758">
    <property type="entry name" value="KDZ"/>
    <property type="match status" value="1"/>
</dbReference>
<accession>A0AAD6U1S1</accession>
<sequence length="1096" mass="123942">MTSKRKYKRHRYDDTFSIADSVAGGPGSTSKAGGTLLETARLGLGGPVKKKISVLPLPAPRHPRSAYHGALRADDFQQAQVYDLYEQEQADQGADISEEGPREMRDSDNPLREWVLENRDEFLAELLRWEGRGDHRGYDICPGCSMERAEYRCRLCMSGGEMLCSACIVERHKRTPLHVVEVWNGISFERQTLKDLGLRIQLGHWYQRDRSCPVPERAPGDAFVIVDNNGVHVVGLDFCGCGGGGSHTRQLLRGGLFPATVQAPRTAATFAVLRRFHLLSFESKCSAYEFFHSLARETDNTGLLPPKDRYHEFLRMTREWANLKMLMRAARGNAASGIAGTSAGECALLCPACPQPGKNLPPGWENAPEEMQFLYALFLAMDANFRLKRKDVSSEEADPGLGPGWAFFCEVTAYMQHLADNWHMKQERSTCVAHDAVDKPDREARGTASSGIGAVDCARHDMKRPSAVGDLQYGERYINMDYMFFLSIAGTELVRLYVSYDIACQWHKNIWIRMQHYKPELQFKASGKFMTFLVPKFHLPAHIEACNLQFSFNLTRDVGQTDGEAPERGWANANRLATSTKEKGPGARRDALDDHFNDVNHKKIVALGRTMLKKVEDAVPAMEEMQAALAEMERSLSREALGEETSPVAEWTAMAEAWEKDASKPNPFETLRKDQHLAKVRQELAEEAAARQVAGRESAGEVRDEMHITEMIAMGLQLEDQQRTLRFDVSATGLHPSSDQTRTMVERSSKLRRKILAWIEIQRGFFPMVDRIRTLEDDARARSAKTQPIAGVRVYELSLWLPSAMMKQAGSSREMPPLLKDSVQHEYRLRVGQANEALHEIRSQLLVRSHLYQTKDAYSRGVRENMRSTSKIELCDERIRRMTAQYRTARLALGVLGRVLGREDWQVALKPLLDGDIRGMPHAQFGDPVRQRGGQAKAKKQKRRVRPSKKPKVDKPPPVLSWIWIAQVRDPAPGSSQAMNEAVRIEWAKARARAMRWTEEVDLLEEEMRRILQFLAWRGNWWEAQIAQRGLGDGPQLEGETAYATRQATLQRSLRDRFLLLWKDLPDLIREGRAALIVAYGVKHCSTPSSEKGQLM</sequence>
<evidence type="ECO:0000256" key="1">
    <source>
        <dbReference type="SAM" id="MobiDB-lite"/>
    </source>
</evidence>
<reference evidence="3" key="1">
    <citation type="submission" date="2023-03" db="EMBL/GenBank/DDBJ databases">
        <title>Massive genome expansion in bonnet fungi (Mycena s.s.) driven by repeated elements and novel gene families across ecological guilds.</title>
        <authorList>
            <consortium name="Lawrence Berkeley National Laboratory"/>
            <person name="Harder C.B."/>
            <person name="Miyauchi S."/>
            <person name="Viragh M."/>
            <person name="Kuo A."/>
            <person name="Thoen E."/>
            <person name="Andreopoulos B."/>
            <person name="Lu D."/>
            <person name="Skrede I."/>
            <person name="Drula E."/>
            <person name="Henrissat B."/>
            <person name="Morin E."/>
            <person name="Kohler A."/>
            <person name="Barry K."/>
            <person name="LaButti K."/>
            <person name="Morin E."/>
            <person name="Salamov A."/>
            <person name="Lipzen A."/>
            <person name="Mereny Z."/>
            <person name="Hegedus B."/>
            <person name="Baldrian P."/>
            <person name="Stursova M."/>
            <person name="Weitz H."/>
            <person name="Taylor A."/>
            <person name="Grigoriev I.V."/>
            <person name="Nagy L.G."/>
            <person name="Martin F."/>
            <person name="Kauserud H."/>
        </authorList>
    </citation>
    <scope>NUCLEOTIDE SEQUENCE</scope>
    <source>
        <strain evidence="3">CBHHK173m</strain>
    </source>
</reference>
<feature type="compositionally biased region" description="Basic residues" evidence="1">
    <location>
        <begin position="937"/>
        <end position="952"/>
    </location>
</feature>
<dbReference type="InterPro" id="IPR041457">
    <property type="entry name" value="CxC2_KDZ-assoc"/>
</dbReference>
<organism evidence="3 4">
    <name type="scientific">Mycena belliarum</name>
    <dbReference type="NCBI Taxonomy" id="1033014"/>
    <lineage>
        <taxon>Eukaryota</taxon>
        <taxon>Fungi</taxon>
        <taxon>Dikarya</taxon>
        <taxon>Basidiomycota</taxon>
        <taxon>Agaricomycotina</taxon>
        <taxon>Agaricomycetes</taxon>
        <taxon>Agaricomycetidae</taxon>
        <taxon>Agaricales</taxon>
        <taxon>Marasmiineae</taxon>
        <taxon>Mycenaceae</taxon>
        <taxon>Mycena</taxon>
    </lineage>
</organism>
<dbReference type="PANTHER" id="PTHR33096:SF1">
    <property type="entry name" value="CXC1-LIKE CYSTEINE CLUSTER ASSOCIATED WITH KDZ TRANSPOSASES DOMAIN-CONTAINING PROTEIN"/>
    <property type="match status" value="1"/>
</dbReference>
<dbReference type="AlphaFoldDB" id="A0AAD6U1S1"/>
<evidence type="ECO:0000313" key="4">
    <source>
        <dbReference type="Proteomes" id="UP001222325"/>
    </source>
</evidence>
<name>A0AAD6U1S1_9AGAR</name>
<evidence type="ECO:0000313" key="3">
    <source>
        <dbReference type="EMBL" id="KAJ7083948.1"/>
    </source>
</evidence>
<dbReference type="Proteomes" id="UP001222325">
    <property type="component" value="Unassembled WGS sequence"/>
</dbReference>
<evidence type="ECO:0000259" key="2">
    <source>
        <dbReference type="Pfam" id="PF18803"/>
    </source>
</evidence>
<dbReference type="InterPro" id="IPR040521">
    <property type="entry name" value="KDZ"/>
</dbReference>
<feature type="domain" description="CxC2-like cysteine cluster KDZ transposase-associated" evidence="2">
    <location>
        <begin position="193"/>
        <end position="302"/>
    </location>
</feature>
<keyword evidence="4" id="KW-1185">Reference proteome</keyword>
<proteinExistence type="predicted"/>
<feature type="region of interest" description="Disordered" evidence="1">
    <location>
        <begin position="88"/>
        <end position="107"/>
    </location>
</feature>
<feature type="region of interest" description="Disordered" evidence="1">
    <location>
        <begin position="921"/>
        <end position="956"/>
    </location>
</feature>
<feature type="region of interest" description="Disordered" evidence="1">
    <location>
        <begin position="563"/>
        <end position="593"/>
    </location>
</feature>
<comment type="caution">
    <text evidence="3">The sequence shown here is derived from an EMBL/GenBank/DDBJ whole genome shotgun (WGS) entry which is preliminary data.</text>
</comment>
<dbReference type="PANTHER" id="PTHR33096">
    <property type="entry name" value="CXC2 DOMAIN-CONTAINING PROTEIN"/>
    <property type="match status" value="1"/>
</dbReference>